<dbReference type="EMBL" id="CP045900">
    <property type="protein sequence ID" value="QQP42236.1"/>
    <property type="molecule type" value="Genomic_DNA"/>
</dbReference>
<evidence type="ECO:0000313" key="3">
    <source>
        <dbReference type="Proteomes" id="UP000595437"/>
    </source>
</evidence>
<protein>
    <submittedName>
        <fullName evidence="2">Uncharacterized protein</fullName>
    </submittedName>
</protein>
<feature type="region of interest" description="Disordered" evidence="1">
    <location>
        <begin position="1"/>
        <end position="64"/>
    </location>
</feature>
<feature type="compositionally biased region" description="Acidic residues" evidence="1">
    <location>
        <begin position="1"/>
        <end position="10"/>
    </location>
</feature>
<sequence>MIELPEDDWEALSQPEKGQDPAERLSSTRGTMHVPTLPPIQGVPDPEGHGTVETVPLLTRHEPV</sequence>
<gene>
    <name evidence="2" type="ORF">FKW44_016837</name>
</gene>
<dbReference type="Proteomes" id="UP000595437">
    <property type="component" value="Chromosome 11"/>
</dbReference>
<accession>A0A7T8K1N8</accession>
<evidence type="ECO:0000313" key="2">
    <source>
        <dbReference type="EMBL" id="QQP42236.1"/>
    </source>
</evidence>
<organism evidence="2 3">
    <name type="scientific">Caligus rogercresseyi</name>
    <name type="common">Sea louse</name>
    <dbReference type="NCBI Taxonomy" id="217165"/>
    <lineage>
        <taxon>Eukaryota</taxon>
        <taxon>Metazoa</taxon>
        <taxon>Ecdysozoa</taxon>
        <taxon>Arthropoda</taxon>
        <taxon>Crustacea</taxon>
        <taxon>Multicrustacea</taxon>
        <taxon>Hexanauplia</taxon>
        <taxon>Copepoda</taxon>
        <taxon>Siphonostomatoida</taxon>
        <taxon>Caligidae</taxon>
        <taxon>Caligus</taxon>
    </lineage>
</organism>
<evidence type="ECO:0000256" key="1">
    <source>
        <dbReference type="SAM" id="MobiDB-lite"/>
    </source>
</evidence>
<keyword evidence="3" id="KW-1185">Reference proteome</keyword>
<proteinExistence type="predicted"/>
<reference evidence="3" key="1">
    <citation type="submission" date="2021-01" db="EMBL/GenBank/DDBJ databases">
        <title>Caligus Genome Assembly.</title>
        <authorList>
            <person name="Gallardo-Escarate C."/>
        </authorList>
    </citation>
    <scope>NUCLEOTIDE SEQUENCE [LARGE SCALE GENOMIC DNA]</scope>
</reference>
<name>A0A7T8K1N8_CALRO</name>
<dbReference type="AlphaFoldDB" id="A0A7T8K1N8"/>